<evidence type="ECO:0000256" key="8">
    <source>
        <dbReference type="ARBA" id="ARBA00022723"/>
    </source>
</evidence>
<dbReference type="EC" id="2.7.1.175" evidence="4"/>
<accession>A0ABV7F4U2</accession>
<gene>
    <name evidence="17" type="primary">treS</name>
    <name evidence="17" type="ORF">ACFOFO_19515</name>
</gene>
<dbReference type="PANTHER" id="PTHR10357">
    <property type="entry name" value="ALPHA-AMYLASE FAMILY MEMBER"/>
    <property type="match status" value="1"/>
</dbReference>
<evidence type="ECO:0000256" key="9">
    <source>
        <dbReference type="ARBA" id="ARBA00022741"/>
    </source>
</evidence>
<dbReference type="Pfam" id="PF18085">
    <property type="entry name" value="Mak_N_cap"/>
    <property type="match status" value="1"/>
</dbReference>
<comment type="caution">
    <text evidence="17">The sequence shown here is derived from an EMBL/GenBank/DDBJ whole genome shotgun (WGS) entry which is preliminary data.</text>
</comment>
<comment type="similarity">
    <text evidence="3">Belongs to the aminoglycoside phosphotransferase family.</text>
</comment>
<evidence type="ECO:0000256" key="10">
    <source>
        <dbReference type="ARBA" id="ARBA00022837"/>
    </source>
</evidence>
<feature type="domain" description="Glycosyl hydrolase family 13 catalytic" evidence="16">
    <location>
        <begin position="35"/>
        <end position="429"/>
    </location>
</feature>
<dbReference type="Pfam" id="PF00128">
    <property type="entry name" value="Alpha-amylase"/>
    <property type="match status" value="2"/>
</dbReference>
<dbReference type="SUPFAM" id="SSF51445">
    <property type="entry name" value="(Trans)glycosidases"/>
    <property type="match status" value="1"/>
</dbReference>
<evidence type="ECO:0000256" key="5">
    <source>
        <dbReference type="ARBA" id="ARBA00012619"/>
    </source>
</evidence>
<dbReference type="InterPro" id="IPR012811">
    <property type="entry name" value="TreS_maltokin_C_dom"/>
</dbReference>
<evidence type="ECO:0000313" key="18">
    <source>
        <dbReference type="Proteomes" id="UP001595530"/>
    </source>
</evidence>
<dbReference type="GO" id="GO:0047471">
    <property type="term" value="F:maltose alpha-D-glucosyltransferase activity"/>
    <property type="evidence" value="ECO:0007669"/>
    <property type="project" value="UniProtKB-EC"/>
</dbReference>
<protein>
    <recommendedName>
        <fullName evidence="6">Maltokinase</fullName>
        <ecNumber evidence="4">2.7.1.175</ecNumber>
        <ecNumber evidence="5">5.4.99.16</ecNumber>
    </recommendedName>
    <alternativeName>
        <fullName evidence="14">Maltose alpha-D-glucosyltransferase</fullName>
    </alternativeName>
    <alternativeName>
        <fullName evidence="13">Maltose-1-phosphate synthase</fullName>
    </alternativeName>
</protein>
<evidence type="ECO:0000256" key="7">
    <source>
        <dbReference type="ARBA" id="ARBA00022679"/>
    </source>
</evidence>
<evidence type="ECO:0000256" key="15">
    <source>
        <dbReference type="ARBA" id="ARBA00049067"/>
    </source>
</evidence>
<dbReference type="InterPro" id="IPR040999">
    <property type="entry name" value="Mak_N_cap"/>
</dbReference>
<dbReference type="PANTHER" id="PTHR10357:SF219">
    <property type="entry name" value="MALTOSE ALPHA-D-GLUCOSYLTRANSFERASE"/>
    <property type="match status" value="1"/>
</dbReference>
<dbReference type="SUPFAM" id="SSF56112">
    <property type="entry name" value="Protein kinase-like (PK-like)"/>
    <property type="match status" value="1"/>
</dbReference>
<dbReference type="Pfam" id="PF16657">
    <property type="entry name" value="Malt_amylase_C"/>
    <property type="match status" value="1"/>
</dbReference>
<dbReference type="CDD" id="cd11334">
    <property type="entry name" value="AmyAc_TreS"/>
    <property type="match status" value="1"/>
</dbReference>
<reference evidence="18" key="1">
    <citation type="journal article" date="2019" name="Int. J. Syst. Evol. Microbiol.">
        <title>The Global Catalogue of Microorganisms (GCM) 10K type strain sequencing project: providing services to taxonomists for standard genome sequencing and annotation.</title>
        <authorList>
            <consortium name="The Broad Institute Genomics Platform"/>
            <consortium name="The Broad Institute Genome Sequencing Center for Infectious Disease"/>
            <person name="Wu L."/>
            <person name="Ma J."/>
        </authorList>
    </citation>
    <scope>NUCLEOTIDE SEQUENCE [LARGE SCALE GENOMIC DNA]</scope>
    <source>
        <strain evidence="18">KCTC 42986</strain>
    </source>
</reference>
<comment type="catalytic activity">
    <reaction evidence="1">
        <text>D-maltose = alpha,alpha-trehalose</text>
        <dbReference type="Rhea" id="RHEA:15145"/>
        <dbReference type="ChEBI" id="CHEBI:16551"/>
        <dbReference type="ChEBI" id="CHEBI:17306"/>
        <dbReference type="EC" id="5.4.99.16"/>
    </reaction>
</comment>
<keyword evidence="9" id="KW-0547">Nucleotide-binding</keyword>
<keyword evidence="10" id="KW-0106">Calcium</keyword>
<dbReference type="Gene3D" id="3.90.400.10">
    <property type="entry name" value="Oligo-1,6-glucosidase, Domain 2"/>
    <property type="match status" value="1"/>
</dbReference>
<organism evidence="17 18">
    <name type="scientific">Undibacterium arcticum</name>
    <dbReference type="NCBI Taxonomy" id="1762892"/>
    <lineage>
        <taxon>Bacteria</taxon>
        <taxon>Pseudomonadati</taxon>
        <taxon>Pseudomonadota</taxon>
        <taxon>Betaproteobacteria</taxon>
        <taxon>Burkholderiales</taxon>
        <taxon>Oxalobacteraceae</taxon>
        <taxon>Undibacterium</taxon>
    </lineage>
</organism>
<dbReference type="EC" id="5.4.99.16" evidence="5"/>
<dbReference type="Proteomes" id="UP001595530">
    <property type="component" value="Unassembled WGS sequence"/>
</dbReference>
<dbReference type="RefSeq" id="WP_390332488.1">
    <property type="nucleotide sequence ID" value="NZ_JBHRTP010000069.1"/>
</dbReference>
<evidence type="ECO:0000256" key="11">
    <source>
        <dbReference type="ARBA" id="ARBA00022840"/>
    </source>
</evidence>
<evidence type="ECO:0000259" key="16">
    <source>
        <dbReference type="SMART" id="SM00642"/>
    </source>
</evidence>
<dbReference type="NCBIfam" id="TIGR02457">
    <property type="entry name" value="TreS_Cterm"/>
    <property type="match status" value="1"/>
</dbReference>
<dbReference type="NCBIfam" id="TIGR02456">
    <property type="entry name" value="treS_nterm"/>
    <property type="match status" value="1"/>
</dbReference>
<dbReference type="Gene3D" id="2.60.40.1180">
    <property type="entry name" value="Golgi alpha-mannosidase II"/>
    <property type="match status" value="1"/>
</dbReference>
<name>A0ABV7F4U2_9BURK</name>
<keyword evidence="11" id="KW-0067">ATP-binding</keyword>
<dbReference type="SUPFAM" id="SSF51011">
    <property type="entry name" value="Glycosyl hydrolase domain"/>
    <property type="match status" value="1"/>
</dbReference>
<proteinExistence type="inferred from homology"/>
<evidence type="ECO:0000256" key="4">
    <source>
        <dbReference type="ARBA" id="ARBA00011962"/>
    </source>
</evidence>
<dbReference type="InterPro" id="IPR012810">
    <property type="entry name" value="TreS/a-amylase_N"/>
</dbReference>
<comment type="catalytic activity">
    <reaction evidence="15">
        <text>D-maltose + ATP = alpha-maltose 1-phosphate + ADP + H(+)</text>
        <dbReference type="Rhea" id="RHEA:31915"/>
        <dbReference type="ChEBI" id="CHEBI:15378"/>
        <dbReference type="ChEBI" id="CHEBI:17306"/>
        <dbReference type="ChEBI" id="CHEBI:30616"/>
        <dbReference type="ChEBI" id="CHEBI:63576"/>
        <dbReference type="ChEBI" id="CHEBI:456216"/>
        <dbReference type="EC" id="2.7.1.175"/>
    </reaction>
</comment>
<evidence type="ECO:0000256" key="14">
    <source>
        <dbReference type="ARBA" id="ARBA00031378"/>
    </source>
</evidence>
<dbReference type="EMBL" id="JBHRTP010000069">
    <property type="protein sequence ID" value="MFC3110123.1"/>
    <property type="molecule type" value="Genomic_DNA"/>
</dbReference>
<evidence type="ECO:0000256" key="13">
    <source>
        <dbReference type="ARBA" id="ARBA00031251"/>
    </source>
</evidence>
<evidence type="ECO:0000256" key="1">
    <source>
        <dbReference type="ARBA" id="ARBA00001595"/>
    </source>
</evidence>
<dbReference type="Gene3D" id="3.90.1200.10">
    <property type="match status" value="1"/>
</dbReference>
<dbReference type="Gene3D" id="3.20.20.80">
    <property type="entry name" value="Glycosidases"/>
    <property type="match status" value="1"/>
</dbReference>
<evidence type="ECO:0000256" key="3">
    <source>
        <dbReference type="ARBA" id="ARBA00006219"/>
    </source>
</evidence>
<dbReference type="InterPro" id="IPR045857">
    <property type="entry name" value="O16G_dom_2"/>
</dbReference>
<dbReference type="InterPro" id="IPR011009">
    <property type="entry name" value="Kinase-like_dom_sf"/>
</dbReference>
<dbReference type="InterPro" id="IPR006047">
    <property type="entry name" value="GH13_cat_dom"/>
</dbReference>
<keyword evidence="7" id="KW-0808">Transferase</keyword>
<keyword evidence="12 17" id="KW-0413">Isomerase</keyword>
<dbReference type="InterPro" id="IPR017853">
    <property type="entry name" value="GH"/>
</dbReference>
<dbReference type="SMART" id="SM00642">
    <property type="entry name" value="Aamy"/>
    <property type="match status" value="1"/>
</dbReference>
<evidence type="ECO:0000256" key="2">
    <source>
        <dbReference type="ARBA" id="ARBA00005496"/>
    </source>
</evidence>
<dbReference type="InterPro" id="IPR013780">
    <property type="entry name" value="Glyco_hydro_b"/>
</dbReference>
<evidence type="ECO:0000313" key="17">
    <source>
        <dbReference type="EMBL" id="MFC3110123.1"/>
    </source>
</evidence>
<comment type="similarity">
    <text evidence="2">Belongs to the glycosyl hydrolase 13 family. TreS subfamily.</text>
</comment>
<keyword evidence="8" id="KW-0479">Metal-binding</keyword>
<dbReference type="InterPro" id="IPR032091">
    <property type="entry name" value="Malt_amylase-like_C"/>
</dbReference>
<evidence type="ECO:0000256" key="6">
    <source>
        <dbReference type="ARBA" id="ARBA00013882"/>
    </source>
</evidence>
<evidence type="ECO:0000256" key="12">
    <source>
        <dbReference type="ARBA" id="ARBA00023235"/>
    </source>
</evidence>
<sequence>MDDAAPSLPTDATSVHHSQRFIDDPLWYKDAVIYQMHVKSYFDANNDGVGDFAGLIDKLDYIAGLGVNTIWLLPFYPSPRRDDGYDISDYCGVHPDYGGMQDVKRFIAEAHRRGLRVITELVINHTSDQHPWFQRARAAAPGSPERDFYVWADHDQGYAGTRIIFLDAEKSNWTWDPLANAFFWHRFYSHQPDLNFDNPQVLQAVLEVMSFWLDLGIDGLRLDAVPYLIEREGSTNENLPETHAILKAIRAELDRKYPGRMLLAEANMWPEDVQQYFGDSDECHMAFHFPLMPRMFMALAQQDRFPMTDILRQTPDIPADCQWAIFLRNHDELTLEMVTDKERDYLWNFYASDRRARINLGIRRRLAPLLERDRRRIELLNSFLLSMPGTPVIYYGDEIGMGDNIHLGDRDGVRTPMQWAPDRNGGFSRFDPAGLVLPTLMDPLYGYAALNVEAQSSDPYSLLNWTRRMLEVRKQHRAFGRGKLTLIYPNNRKIFAYLREYDDSDDGGVNETILCVANVSPSAQAVELELSAFAARIPVEMLGGVAFPPIGQLTYLLTLPPFGFYWFVLASEATMPSWYAPPQEPLPEFATLVLRGGVEDILKGAIRSILENEALPAYLPKRRWYAGKQEKLRTVRIVSTALMPPSQARPHALPVLLTEIETSTASGVERYLMPLGFIREENVVSALPHQLALARVRRHREVGLLTDAFTLDSLPHCVIEQMRASATVVTADGEIRFIPTAAMQQIEIAGDAAIRRMSVDQSNSSLVVDERIVLKILRKLADGTHPEAEMGRYLTELDYANTPAMLGEVIAIDRAGAARTLMVLQRYIDNQGDAWEWVMDTLERMIQQVTGVLIEPELDPASVAVPAAEPEPDLLHEFTEFSRTLGCRLGEMHAVLATPTANPAFAPHAATADDIDYWQRSVARQLDAAFELLQARNDWPSADCAQQAARLLALRPRLLPLIGQLAQAGVGTLLTRIHGDFHLGQVLMAHGDAYIVDFEGEPSRTLQQRREKSSPWRDVAGLWRSLDYAAAFARDAGPGDLGAPALERKQHLLDRFAATCQAAFLDGYRVAAHAAGTPMPAAVEAALLGLFTLEKAAYEICYEAANRPTWIAVPIHGLLLIAERLLENNASGENAHG</sequence>
<keyword evidence="18" id="KW-1185">Reference proteome</keyword>